<name>A0A0P9N0L5_PSECA</name>
<organism evidence="1 3">
    <name type="scientific">Pseudomonas cannabina</name>
    <dbReference type="NCBI Taxonomy" id="86840"/>
    <lineage>
        <taxon>Bacteria</taxon>
        <taxon>Pseudomonadati</taxon>
        <taxon>Pseudomonadota</taxon>
        <taxon>Gammaproteobacteria</taxon>
        <taxon>Pseudomonadales</taxon>
        <taxon>Pseudomonadaceae</taxon>
        <taxon>Pseudomonas</taxon>
    </lineage>
</organism>
<dbReference type="PATRIC" id="fig|86840.3.peg.342"/>
<evidence type="ECO:0000313" key="4">
    <source>
        <dbReference type="Proteomes" id="UP000281372"/>
    </source>
</evidence>
<accession>A0A0P9N0L5</accession>
<dbReference type="Proteomes" id="UP000050564">
    <property type="component" value="Unassembled WGS sequence"/>
</dbReference>
<dbReference type="Gene3D" id="1.10.287.1890">
    <property type="match status" value="1"/>
</dbReference>
<dbReference type="AlphaFoldDB" id="A0A0P9N0L5"/>
<reference evidence="1 3" key="1">
    <citation type="submission" date="2015-09" db="EMBL/GenBank/DDBJ databases">
        <title>Genome announcement of multiple Pseudomonas syringae strains.</title>
        <authorList>
            <person name="Thakur S."/>
            <person name="Wang P.W."/>
            <person name="Gong Y."/>
            <person name="Weir B.S."/>
            <person name="Guttman D.S."/>
        </authorList>
    </citation>
    <scope>NUCLEOTIDE SEQUENCE [LARGE SCALE GENOMIC DNA]</scope>
    <source>
        <strain evidence="1 3">ICMP2823</strain>
    </source>
</reference>
<dbReference type="Proteomes" id="UP000281372">
    <property type="component" value="Unassembled WGS sequence"/>
</dbReference>
<evidence type="ECO:0000313" key="2">
    <source>
        <dbReference type="EMBL" id="RMN17572.1"/>
    </source>
</evidence>
<protein>
    <submittedName>
        <fullName evidence="1">Uncharacterized protein</fullName>
    </submittedName>
</protein>
<reference evidence="2 4" key="2">
    <citation type="submission" date="2018-08" db="EMBL/GenBank/DDBJ databases">
        <title>Recombination of ecologically and evolutionarily significant loci maintains genetic cohesion in the Pseudomonas syringae species complex.</title>
        <authorList>
            <person name="Dillon M."/>
            <person name="Thakur S."/>
            <person name="Almeida R.N.D."/>
            <person name="Weir B.S."/>
            <person name="Guttman D.S."/>
        </authorList>
    </citation>
    <scope>NUCLEOTIDE SEQUENCE [LARGE SCALE GENOMIC DNA]</scope>
    <source>
        <strain evidence="2 4">ICMP 2821</strain>
    </source>
</reference>
<comment type="caution">
    <text evidence="1">The sequence shown here is derived from an EMBL/GenBank/DDBJ whole genome shotgun (WGS) entry which is preliminary data.</text>
</comment>
<evidence type="ECO:0000313" key="3">
    <source>
        <dbReference type="Proteomes" id="UP000050564"/>
    </source>
</evidence>
<gene>
    <name evidence="1" type="ORF">ALO81_00208</name>
    <name evidence="2" type="ORF">ALQ64_03295</name>
</gene>
<dbReference type="EMBL" id="RBOW01001000">
    <property type="protein sequence ID" value="RMN17572.1"/>
    <property type="molecule type" value="Genomic_DNA"/>
</dbReference>
<dbReference type="EMBL" id="LJPX01000219">
    <property type="protein sequence ID" value="KPW76316.1"/>
    <property type="molecule type" value="Genomic_DNA"/>
</dbReference>
<sequence length="53" mass="6032">MQARSPAFLLKWQRLLGKKQKTLSGLARAQKTVPEEKLLSIAQKVQWITELLG</sequence>
<proteinExistence type="predicted"/>
<evidence type="ECO:0000313" key="1">
    <source>
        <dbReference type="EMBL" id="KPW76316.1"/>
    </source>
</evidence>